<dbReference type="Proteomes" id="UP000319068">
    <property type="component" value="Chromosome"/>
</dbReference>
<dbReference type="InterPro" id="IPR050789">
    <property type="entry name" value="Diverse_Enzym_Activities"/>
</dbReference>
<dbReference type="PANTHER" id="PTHR43283:SF7">
    <property type="entry name" value="BETA-LACTAMASE-RELATED DOMAIN-CONTAINING PROTEIN"/>
    <property type="match status" value="1"/>
</dbReference>
<gene>
    <name evidence="3" type="ORF">FOG94_15220</name>
</gene>
<dbReference type="PANTHER" id="PTHR43283">
    <property type="entry name" value="BETA-LACTAMASE-RELATED"/>
    <property type="match status" value="1"/>
</dbReference>
<dbReference type="Pfam" id="PF00144">
    <property type="entry name" value="Beta-lactamase"/>
    <property type="match status" value="1"/>
</dbReference>
<dbReference type="InterPro" id="IPR012338">
    <property type="entry name" value="Beta-lactam/transpept-like"/>
</dbReference>
<accession>A0ABX5XDG6</accession>
<feature type="domain" description="Beta-lactamase-related" evidence="2">
    <location>
        <begin position="49"/>
        <end position="305"/>
    </location>
</feature>
<dbReference type="EMBL" id="CP041694">
    <property type="protein sequence ID" value="QDP76283.1"/>
    <property type="molecule type" value="Genomic_DNA"/>
</dbReference>
<dbReference type="InterPro" id="IPR001466">
    <property type="entry name" value="Beta-lactam-related"/>
</dbReference>
<protein>
    <submittedName>
        <fullName evidence="3">Serine hydrolase</fullName>
    </submittedName>
</protein>
<sequence length="327" mass="36640">MNVRRGSGDVNHGAVRPRVGSPVVRREPEPLRSCPMIDDLWTGRRWERRLRTAGVHALVVVHAGTTERTWFRRHDGADRLAKLNSVTKSVTGILAGFVDVDLSSSALAHLPHVPVDDERKRAITVEHLLGMTSGLEWPEFGVWRGSAPPLTASKDLLRAVVERPLVDEPGRTMWYSTGSSHLLGAVLHRRTGRSVEQLAEEHLFRPSGIRRWRFYADRNGYSHAGNGLCLLPTDLARLGTAVLREEVAPLDWLRECWRPRTRTYPWIGAYGWHWWADPDLGMVFALGLGGQLLALFPDQELVVVMTGGTSFEGTQDGVELLRQAYRA</sequence>
<proteinExistence type="predicted"/>
<name>A0ABX5XDG6_CELCE</name>
<keyword evidence="4" id="KW-1185">Reference proteome</keyword>
<reference evidence="3 4" key="1">
    <citation type="submission" date="2019-07" db="EMBL/GenBank/DDBJ databases">
        <title>Complete Genome Sequence and Methylome Analysis of Arthrobacter luteus NEB113.</title>
        <authorList>
            <person name="Fomenkov A."/>
            <person name="Anton B.P."/>
            <person name="Vincze T."/>
            <person name="Roberts R.J."/>
        </authorList>
    </citation>
    <scope>NUCLEOTIDE SEQUENCE [LARGE SCALE GENOMIC DNA]</scope>
    <source>
        <strain evidence="3 4">NEB113</strain>
    </source>
</reference>
<dbReference type="SUPFAM" id="SSF56601">
    <property type="entry name" value="beta-lactamase/transpeptidase-like"/>
    <property type="match status" value="1"/>
</dbReference>
<dbReference type="Gene3D" id="3.40.710.10">
    <property type="entry name" value="DD-peptidase/beta-lactamase superfamily"/>
    <property type="match status" value="1"/>
</dbReference>
<evidence type="ECO:0000256" key="1">
    <source>
        <dbReference type="SAM" id="MobiDB-lite"/>
    </source>
</evidence>
<dbReference type="GO" id="GO:0016787">
    <property type="term" value="F:hydrolase activity"/>
    <property type="evidence" value="ECO:0007669"/>
    <property type="project" value="UniProtKB-KW"/>
</dbReference>
<evidence type="ECO:0000313" key="4">
    <source>
        <dbReference type="Proteomes" id="UP000319068"/>
    </source>
</evidence>
<evidence type="ECO:0000259" key="2">
    <source>
        <dbReference type="Pfam" id="PF00144"/>
    </source>
</evidence>
<keyword evidence="3" id="KW-0378">Hydrolase</keyword>
<evidence type="ECO:0000313" key="3">
    <source>
        <dbReference type="EMBL" id="QDP76283.1"/>
    </source>
</evidence>
<feature type="region of interest" description="Disordered" evidence="1">
    <location>
        <begin position="1"/>
        <end position="26"/>
    </location>
</feature>
<organism evidence="3 4">
    <name type="scientific">Cellulosimicrobium cellulans</name>
    <name type="common">Arthrobacter luteus</name>
    <dbReference type="NCBI Taxonomy" id="1710"/>
    <lineage>
        <taxon>Bacteria</taxon>
        <taxon>Bacillati</taxon>
        <taxon>Actinomycetota</taxon>
        <taxon>Actinomycetes</taxon>
        <taxon>Micrococcales</taxon>
        <taxon>Promicromonosporaceae</taxon>
        <taxon>Cellulosimicrobium</taxon>
    </lineage>
</organism>